<dbReference type="GO" id="GO:0016998">
    <property type="term" value="P:cell wall macromolecule catabolic process"/>
    <property type="evidence" value="ECO:0007669"/>
    <property type="project" value="InterPro"/>
</dbReference>
<dbReference type="Pfam" id="PF00959">
    <property type="entry name" value="Phage_lysozyme"/>
    <property type="match status" value="1"/>
</dbReference>
<keyword evidence="1 3" id="KW-0929">Antimicrobial</keyword>
<evidence type="ECO:0000256" key="3">
    <source>
        <dbReference type="RuleBase" id="RU003788"/>
    </source>
</evidence>
<dbReference type="EMBL" id="FMAC01000002">
    <property type="protein sequence ID" value="SCB16550.1"/>
    <property type="molecule type" value="Genomic_DNA"/>
</dbReference>
<evidence type="ECO:0000313" key="5">
    <source>
        <dbReference type="EMBL" id="SCB16550.1"/>
    </source>
</evidence>
<dbReference type="EC" id="3.2.1.17" evidence="3"/>
<keyword evidence="4" id="KW-0732">Signal</keyword>
<sequence>MPISKLRATPRAKALIASTAAASVAGYVAIFPGQPKVHDDTALAIKTAMPWEGRQLIAYLDRIAKPPVWTGCDGDTDDVKPNQVFTPAECDQRTAMKMEKRYRPALVSCIAKWDSQPLSWRGMMLSLSWNIGTGGACGSTASRIVNDATRAGKRPDFVASCNAATAFNKAGGRMIIGLTKRREMGDATRIGEGELCVSGI</sequence>
<evidence type="ECO:0000256" key="2">
    <source>
        <dbReference type="ARBA" id="ARBA00022638"/>
    </source>
</evidence>
<dbReference type="GO" id="GO:0031640">
    <property type="term" value="P:killing of cells of another organism"/>
    <property type="evidence" value="ECO:0007669"/>
    <property type="project" value="UniProtKB-KW"/>
</dbReference>
<accession>A0A1C3UM29</accession>
<comment type="catalytic activity">
    <reaction evidence="3">
        <text>Hydrolysis of (1-&gt;4)-beta-linkages between N-acetylmuramic acid and N-acetyl-D-glucosamine residues in a peptidoglycan and between N-acetyl-D-glucosamine residues in chitodextrins.</text>
        <dbReference type="EC" id="3.2.1.17"/>
    </reaction>
</comment>
<dbReference type="InterPro" id="IPR051018">
    <property type="entry name" value="Bacteriophage_GH24"/>
</dbReference>
<dbReference type="SUPFAM" id="SSF53955">
    <property type="entry name" value="Lysozyme-like"/>
    <property type="match status" value="1"/>
</dbReference>
<dbReference type="AlphaFoldDB" id="A0A1C3UM29"/>
<gene>
    <name evidence="5" type="ORF">GA0061100_102629</name>
</gene>
<protein>
    <recommendedName>
        <fullName evidence="3">Lysozyme</fullName>
        <ecNumber evidence="3">3.2.1.17</ecNumber>
    </recommendedName>
</protein>
<keyword evidence="3" id="KW-0326">Glycosidase</keyword>
<dbReference type="Proteomes" id="UP000186228">
    <property type="component" value="Unassembled WGS sequence"/>
</dbReference>
<proteinExistence type="inferred from homology"/>
<dbReference type="Gene3D" id="1.10.530.40">
    <property type="match status" value="1"/>
</dbReference>
<dbReference type="GO" id="GO:0009253">
    <property type="term" value="P:peptidoglycan catabolic process"/>
    <property type="evidence" value="ECO:0007669"/>
    <property type="project" value="InterPro"/>
</dbReference>
<dbReference type="GO" id="GO:0042742">
    <property type="term" value="P:defense response to bacterium"/>
    <property type="evidence" value="ECO:0007669"/>
    <property type="project" value="UniProtKB-KW"/>
</dbReference>
<keyword evidence="3" id="KW-0378">Hydrolase</keyword>
<dbReference type="RefSeq" id="WP_075852426.1">
    <property type="nucleotide sequence ID" value="NZ_FMAC01000002.1"/>
</dbReference>
<evidence type="ECO:0000256" key="1">
    <source>
        <dbReference type="ARBA" id="ARBA00022529"/>
    </source>
</evidence>
<keyword evidence="2 3" id="KW-0081">Bacteriolytic enzyme</keyword>
<dbReference type="PANTHER" id="PTHR38107">
    <property type="match status" value="1"/>
</dbReference>
<dbReference type="STRING" id="52131.GA0061100_102629"/>
<dbReference type="OrthoDB" id="5327667at2"/>
<feature type="signal peptide" evidence="4">
    <location>
        <begin position="1"/>
        <end position="22"/>
    </location>
</feature>
<comment type="similarity">
    <text evidence="3">Belongs to the glycosyl hydrolase 24 family.</text>
</comment>
<evidence type="ECO:0000313" key="6">
    <source>
        <dbReference type="Proteomes" id="UP000186228"/>
    </source>
</evidence>
<dbReference type="InterPro" id="IPR002196">
    <property type="entry name" value="Glyco_hydro_24"/>
</dbReference>
<feature type="chain" id="PRO_5008683280" description="Lysozyme" evidence="4">
    <location>
        <begin position="23"/>
        <end position="200"/>
    </location>
</feature>
<dbReference type="InterPro" id="IPR023347">
    <property type="entry name" value="Lysozyme_dom_sf"/>
</dbReference>
<name>A0A1C3UM29_9HYPH</name>
<organism evidence="5 6">
    <name type="scientific">Rhizobium hainanense</name>
    <dbReference type="NCBI Taxonomy" id="52131"/>
    <lineage>
        <taxon>Bacteria</taxon>
        <taxon>Pseudomonadati</taxon>
        <taxon>Pseudomonadota</taxon>
        <taxon>Alphaproteobacteria</taxon>
        <taxon>Hyphomicrobiales</taxon>
        <taxon>Rhizobiaceae</taxon>
        <taxon>Rhizobium/Agrobacterium group</taxon>
        <taxon>Rhizobium</taxon>
    </lineage>
</organism>
<reference evidence="6" key="1">
    <citation type="submission" date="2016-08" db="EMBL/GenBank/DDBJ databases">
        <authorList>
            <person name="Varghese N."/>
            <person name="Submissions Spin"/>
        </authorList>
    </citation>
    <scope>NUCLEOTIDE SEQUENCE [LARGE SCALE GENOMIC DNA]</scope>
    <source>
        <strain evidence="6">CCBAU 57015</strain>
    </source>
</reference>
<dbReference type="GO" id="GO:0003796">
    <property type="term" value="F:lysozyme activity"/>
    <property type="evidence" value="ECO:0007669"/>
    <property type="project" value="UniProtKB-EC"/>
</dbReference>
<evidence type="ECO:0000256" key="4">
    <source>
        <dbReference type="SAM" id="SignalP"/>
    </source>
</evidence>
<dbReference type="InterPro" id="IPR023346">
    <property type="entry name" value="Lysozyme-like_dom_sf"/>
</dbReference>
<dbReference type="PANTHER" id="PTHR38107:SF3">
    <property type="entry name" value="LYSOZYME RRRD-RELATED"/>
    <property type="match status" value="1"/>
</dbReference>
<keyword evidence="6" id="KW-1185">Reference proteome</keyword>